<keyword evidence="3" id="KW-1003">Cell membrane</keyword>
<evidence type="ECO:0000313" key="9">
    <source>
        <dbReference type="EMBL" id="KOA87552.1"/>
    </source>
</evidence>
<protein>
    <submittedName>
        <fullName evidence="9">Magnesium transporter MgtC</fullName>
    </submittedName>
</protein>
<dbReference type="InterPro" id="IPR049177">
    <property type="entry name" value="MgtC_SapB_SrpB_YhiD_N"/>
</dbReference>
<evidence type="ECO:0000256" key="3">
    <source>
        <dbReference type="ARBA" id="ARBA00022475"/>
    </source>
</evidence>
<keyword evidence="4 7" id="KW-0812">Transmembrane</keyword>
<dbReference type="Pfam" id="PF02308">
    <property type="entry name" value="MgtC"/>
    <property type="match status" value="1"/>
</dbReference>
<name>A0A9Q1UYJ9_CLOBO</name>
<dbReference type="GO" id="GO:0005886">
    <property type="term" value="C:plasma membrane"/>
    <property type="evidence" value="ECO:0007669"/>
    <property type="project" value="UniProtKB-SubCell"/>
</dbReference>
<dbReference type="EMBL" id="LGVR01000038">
    <property type="protein sequence ID" value="KOA87552.1"/>
    <property type="molecule type" value="Genomic_DNA"/>
</dbReference>
<comment type="similarity">
    <text evidence="2">Belongs to the MgtC/SapB family.</text>
</comment>
<keyword evidence="5 7" id="KW-1133">Transmembrane helix</keyword>
<evidence type="ECO:0000256" key="1">
    <source>
        <dbReference type="ARBA" id="ARBA00004651"/>
    </source>
</evidence>
<proteinExistence type="inferred from homology"/>
<dbReference type="Proteomes" id="UP000037540">
    <property type="component" value="Unassembled WGS sequence"/>
</dbReference>
<dbReference type="RefSeq" id="WP_013726578.1">
    <property type="nucleotide sequence ID" value="NZ_LGVO01000003.1"/>
</dbReference>
<dbReference type="AlphaFoldDB" id="A0A9Q1UYJ9"/>
<dbReference type="PANTHER" id="PTHR33778:SF1">
    <property type="entry name" value="MAGNESIUM TRANSPORTER YHID-RELATED"/>
    <property type="match status" value="1"/>
</dbReference>
<feature type="domain" description="MgtC/SapB/SrpB/YhiD N-terminal" evidence="8">
    <location>
        <begin position="10"/>
        <end position="146"/>
    </location>
</feature>
<reference evidence="9 10" key="1">
    <citation type="submission" date="2015-07" db="EMBL/GenBank/DDBJ databases">
        <title>Draft genome sequences of 17 French Clostridium botulinum group III.</title>
        <authorList>
            <person name="Woudstra C."/>
            <person name="Le Marechal C."/>
            <person name="Souillard R."/>
            <person name="Bayon-Auboyer M.-H."/>
            <person name="Dessouter D."/>
            <person name="Fach P."/>
        </authorList>
    </citation>
    <scope>NUCLEOTIDE SEQUENCE [LARGE SCALE GENOMIC DNA]</scope>
    <source>
        <strain evidence="9 10">12LNRI-CD</strain>
    </source>
</reference>
<evidence type="ECO:0000259" key="8">
    <source>
        <dbReference type="Pfam" id="PF02308"/>
    </source>
</evidence>
<dbReference type="PRINTS" id="PR01837">
    <property type="entry name" value="MGTCSAPBPROT"/>
</dbReference>
<evidence type="ECO:0000313" key="10">
    <source>
        <dbReference type="Proteomes" id="UP000037540"/>
    </source>
</evidence>
<dbReference type="OrthoDB" id="9811198at2"/>
<evidence type="ECO:0000256" key="6">
    <source>
        <dbReference type="ARBA" id="ARBA00023136"/>
    </source>
</evidence>
<dbReference type="InterPro" id="IPR003416">
    <property type="entry name" value="MgtC/SapB/SrpB/YhiD_fam"/>
</dbReference>
<evidence type="ECO:0000256" key="7">
    <source>
        <dbReference type="SAM" id="Phobius"/>
    </source>
</evidence>
<evidence type="ECO:0000256" key="5">
    <source>
        <dbReference type="ARBA" id="ARBA00022989"/>
    </source>
</evidence>
<feature type="transmembrane region" description="Helical" evidence="7">
    <location>
        <begin position="75"/>
        <end position="94"/>
    </location>
</feature>
<comment type="subcellular location">
    <subcellularLocation>
        <location evidence="1">Cell membrane</location>
        <topology evidence="1">Multi-pass membrane protein</topology>
    </subcellularLocation>
</comment>
<sequence length="233" mass="25747">MSHYQILIRLGVAILIGVLLGYEREYSNRPAGLRTHILVCVGACVITMIQTSVGLEVGGKILSCPGLSTAMKSDMGRLGAQVISGIGFLGAGTIIHEKGSVKGLTTAAGIWTTACIGLAVGFGYYFLSISAAIGVFIIIVCMKKVEVYFFDRTTPINIEIQYDMNVDLNAELVGYFKYKNIKIQNIIYVVEKNQDNKNYRKCVYKLLISKHSNLRRLKKELENNSWIIEAKVV</sequence>
<dbReference type="PANTHER" id="PTHR33778">
    <property type="entry name" value="PROTEIN MGTC"/>
    <property type="match status" value="1"/>
</dbReference>
<gene>
    <name evidence="9" type="ORF">ADU74_07375</name>
</gene>
<accession>A0A9Q1UYJ9</accession>
<feature type="transmembrane region" description="Helical" evidence="7">
    <location>
        <begin position="35"/>
        <end position="55"/>
    </location>
</feature>
<feature type="transmembrane region" description="Helical" evidence="7">
    <location>
        <begin position="6"/>
        <end position="23"/>
    </location>
</feature>
<keyword evidence="6 7" id="KW-0472">Membrane</keyword>
<organism evidence="9 10">
    <name type="scientific">Clostridium botulinum</name>
    <dbReference type="NCBI Taxonomy" id="1491"/>
    <lineage>
        <taxon>Bacteria</taxon>
        <taxon>Bacillati</taxon>
        <taxon>Bacillota</taxon>
        <taxon>Clostridia</taxon>
        <taxon>Eubacteriales</taxon>
        <taxon>Clostridiaceae</taxon>
        <taxon>Clostridium</taxon>
    </lineage>
</organism>
<comment type="caution">
    <text evidence="9">The sequence shown here is derived from an EMBL/GenBank/DDBJ whole genome shotgun (WGS) entry which is preliminary data.</text>
</comment>
<feature type="transmembrane region" description="Helical" evidence="7">
    <location>
        <begin position="125"/>
        <end position="142"/>
    </location>
</feature>
<evidence type="ECO:0000256" key="4">
    <source>
        <dbReference type="ARBA" id="ARBA00022692"/>
    </source>
</evidence>
<evidence type="ECO:0000256" key="2">
    <source>
        <dbReference type="ARBA" id="ARBA00009298"/>
    </source>
</evidence>